<keyword evidence="2" id="KW-1185">Reference proteome</keyword>
<dbReference type="EMBL" id="SNYC01000003">
    <property type="protein sequence ID" value="TDQ12155.1"/>
    <property type="molecule type" value="Genomic_DNA"/>
</dbReference>
<protein>
    <submittedName>
        <fullName evidence="1">Uncharacterized protein</fullName>
    </submittedName>
</protein>
<evidence type="ECO:0000313" key="1">
    <source>
        <dbReference type="EMBL" id="TDQ12155.1"/>
    </source>
</evidence>
<proteinExistence type="predicted"/>
<organism evidence="1 2">
    <name type="scientific">Pedobacter metabolipauper</name>
    <dbReference type="NCBI Taxonomy" id="425513"/>
    <lineage>
        <taxon>Bacteria</taxon>
        <taxon>Pseudomonadati</taxon>
        <taxon>Bacteroidota</taxon>
        <taxon>Sphingobacteriia</taxon>
        <taxon>Sphingobacteriales</taxon>
        <taxon>Sphingobacteriaceae</taxon>
        <taxon>Pedobacter</taxon>
    </lineage>
</organism>
<gene>
    <name evidence="1" type="ORF">ATK78_1287</name>
</gene>
<accession>A0A4R6T182</accession>
<name>A0A4R6T182_9SPHI</name>
<dbReference type="Proteomes" id="UP000295620">
    <property type="component" value="Unassembled WGS sequence"/>
</dbReference>
<dbReference type="OrthoDB" id="765560at2"/>
<comment type="caution">
    <text evidence="1">The sequence shown here is derived from an EMBL/GenBank/DDBJ whole genome shotgun (WGS) entry which is preliminary data.</text>
</comment>
<dbReference type="RefSeq" id="WP_133575163.1">
    <property type="nucleotide sequence ID" value="NZ_SNYC01000003.1"/>
</dbReference>
<dbReference type="AlphaFoldDB" id="A0A4R6T182"/>
<sequence length="123" mass="14508">MEENQKQDMFDRKAAWIERMFDRLFTAIQKNPFAALLVLSVALNLWQYNINNEVNRLRIADITSFNERIVIEVRKGVQSELPKQLAPYKEQQDSNTSKLDTSLVNLDQTLQSLKQYFNKNKKK</sequence>
<evidence type="ECO:0000313" key="2">
    <source>
        <dbReference type="Proteomes" id="UP000295620"/>
    </source>
</evidence>
<reference evidence="1 2" key="1">
    <citation type="submission" date="2019-03" db="EMBL/GenBank/DDBJ databases">
        <title>Genomic Encyclopedia of Archaeal and Bacterial Type Strains, Phase II (KMG-II): from individual species to whole genera.</title>
        <authorList>
            <person name="Goeker M."/>
        </authorList>
    </citation>
    <scope>NUCLEOTIDE SEQUENCE [LARGE SCALE GENOMIC DNA]</scope>
    <source>
        <strain evidence="1 2">DSM 19035</strain>
    </source>
</reference>